<dbReference type="EMBL" id="JARWBG010000021">
    <property type="protein sequence ID" value="MDH2390777.1"/>
    <property type="molecule type" value="Genomic_DNA"/>
</dbReference>
<feature type="compositionally biased region" description="Low complexity" evidence="1">
    <location>
        <begin position="80"/>
        <end position="91"/>
    </location>
</feature>
<organism evidence="2 3">
    <name type="scientific">Streptomyces chengmaiensis</name>
    <dbReference type="NCBI Taxonomy" id="3040919"/>
    <lineage>
        <taxon>Bacteria</taxon>
        <taxon>Bacillati</taxon>
        <taxon>Actinomycetota</taxon>
        <taxon>Actinomycetes</taxon>
        <taxon>Kitasatosporales</taxon>
        <taxon>Streptomycetaceae</taxon>
        <taxon>Streptomyces</taxon>
    </lineage>
</organism>
<evidence type="ECO:0000313" key="3">
    <source>
        <dbReference type="Proteomes" id="UP001223144"/>
    </source>
</evidence>
<reference evidence="2 3" key="1">
    <citation type="submission" date="2023-04" db="EMBL/GenBank/DDBJ databases">
        <title>Streptomyces chengmaiensis sp. nov. isolated from the stem of mangrove plant in Hainan.</title>
        <authorList>
            <person name="Huang X."/>
            <person name="Zhou S."/>
            <person name="Chu X."/>
            <person name="Xie Y."/>
            <person name="Lin Y."/>
        </authorList>
    </citation>
    <scope>NUCLEOTIDE SEQUENCE [LARGE SCALE GENOMIC DNA]</scope>
    <source>
        <strain evidence="2 3">HNM0663</strain>
    </source>
</reference>
<dbReference type="RefSeq" id="WP_279929424.1">
    <property type="nucleotide sequence ID" value="NZ_JARWBG010000021.1"/>
</dbReference>
<sequence>MQSVVDLIQLANLRLGTELTAHDAERELAEVPCWDSVHLLRLVGLLEAELGRPVPVAEVLEARTLDEIWTAASGAVSNASASRAASDTAVSGAASDTAVSAAVPA</sequence>
<gene>
    <name evidence="2" type="ORF">QCN29_18675</name>
</gene>
<keyword evidence="3" id="KW-1185">Reference proteome</keyword>
<dbReference type="SUPFAM" id="SSF47336">
    <property type="entry name" value="ACP-like"/>
    <property type="match status" value="1"/>
</dbReference>
<evidence type="ECO:0000313" key="2">
    <source>
        <dbReference type="EMBL" id="MDH2390777.1"/>
    </source>
</evidence>
<dbReference type="Proteomes" id="UP001223144">
    <property type="component" value="Unassembled WGS sequence"/>
</dbReference>
<comment type="caution">
    <text evidence="2">The sequence shown here is derived from an EMBL/GenBank/DDBJ whole genome shotgun (WGS) entry which is preliminary data.</text>
</comment>
<protein>
    <submittedName>
        <fullName evidence="2">Acyl carrier protein</fullName>
    </submittedName>
</protein>
<evidence type="ECO:0000256" key="1">
    <source>
        <dbReference type="SAM" id="MobiDB-lite"/>
    </source>
</evidence>
<accession>A0ABT6HPY4</accession>
<name>A0ABT6HPY4_9ACTN</name>
<dbReference type="InterPro" id="IPR036736">
    <property type="entry name" value="ACP-like_sf"/>
</dbReference>
<proteinExistence type="predicted"/>
<feature type="region of interest" description="Disordered" evidence="1">
    <location>
        <begin position="80"/>
        <end position="105"/>
    </location>
</feature>